<accession>A0A9E6MYB4</accession>
<dbReference type="GO" id="GO:0032259">
    <property type="term" value="P:methylation"/>
    <property type="evidence" value="ECO:0007669"/>
    <property type="project" value="UniProtKB-KW"/>
</dbReference>
<sequence length="272" mass="30917">MKLPIEAPEVIEYHCNICGATNRLDNRQFRRELALCGKCGSNARFRGIVHVLAGLVGEGNDLPLRDWPGRVDIAGLGMSDWPGYADLLSRKFRYENTFYDRMPRFDIQNLDEALWGKYDFVISSDVFEHILPPLQRGFNHLLTLLKPGGSLIFSVPYTRTACTAEHYPGLSEYEILDFRGGKILVNRDEAGKLQVYDNLVFHGGEGMTLEMRLFCESDILSRLARAGFEDIHVHDQPQLSVGYYWPELSQADPDAPLLYAYIVSARRPVRAF</sequence>
<dbReference type="EMBL" id="CP071137">
    <property type="protein sequence ID" value="QWY78632.1"/>
    <property type="molecule type" value="Genomic_DNA"/>
</dbReference>
<dbReference type="AlphaFoldDB" id="A0A9E6MYB4"/>
<dbReference type="InterPro" id="IPR029063">
    <property type="entry name" value="SAM-dependent_MTases_sf"/>
</dbReference>
<name>A0A9E6MYB4_9PROT</name>
<dbReference type="Gene3D" id="3.40.50.150">
    <property type="entry name" value="Vaccinia Virus protein VP39"/>
    <property type="match status" value="1"/>
</dbReference>
<protein>
    <submittedName>
        <fullName evidence="1">Methyltransferase domain-containing protein</fullName>
    </submittedName>
</protein>
<dbReference type="Proteomes" id="UP000683551">
    <property type="component" value="Chromosome"/>
</dbReference>
<proteinExistence type="predicted"/>
<reference evidence="1" key="1">
    <citation type="submission" date="2021-02" db="EMBL/GenBank/DDBJ databases">
        <title>Comparative genomics of Ferrovum myxofaciens strains, predominant extremophile bacteria forming large biofilm stalactites in acid mine ecosystems.</title>
        <authorList>
            <person name="Burkartova K."/>
            <person name="Ridl J."/>
            <person name="Pajer P."/>
            <person name="Falteisek L."/>
        </authorList>
    </citation>
    <scope>NUCLEOTIDE SEQUENCE</scope>
    <source>
        <strain evidence="1">MI1III</strain>
    </source>
</reference>
<evidence type="ECO:0000313" key="1">
    <source>
        <dbReference type="EMBL" id="QWY78632.1"/>
    </source>
</evidence>
<dbReference type="RefSeq" id="WP_273145939.1">
    <property type="nucleotide sequence ID" value="NZ_CP053675.1"/>
</dbReference>
<dbReference type="GO" id="GO:0008168">
    <property type="term" value="F:methyltransferase activity"/>
    <property type="evidence" value="ECO:0007669"/>
    <property type="project" value="UniProtKB-KW"/>
</dbReference>
<dbReference type="SUPFAM" id="SSF53335">
    <property type="entry name" value="S-adenosyl-L-methionine-dependent methyltransferases"/>
    <property type="match status" value="1"/>
</dbReference>
<keyword evidence="1" id="KW-0489">Methyltransferase</keyword>
<dbReference type="Pfam" id="PF13489">
    <property type="entry name" value="Methyltransf_23"/>
    <property type="match status" value="1"/>
</dbReference>
<organism evidence="1 2">
    <name type="scientific">Ferrovum myxofaciens</name>
    <dbReference type="NCBI Taxonomy" id="416213"/>
    <lineage>
        <taxon>Bacteria</taxon>
        <taxon>Pseudomonadati</taxon>
        <taxon>Pseudomonadota</taxon>
        <taxon>Betaproteobacteria</taxon>
        <taxon>Ferrovales</taxon>
        <taxon>Ferrovaceae</taxon>
        <taxon>Ferrovum</taxon>
    </lineage>
</organism>
<dbReference type="CDD" id="cd02440">
    <property type="entry name" value="AdoMet_MTases"/>
    <property type="match status" value="1"/>
</dbReference>
<evidence type="ECO:0000313" key="2">
    <source>
        <dbReference type="Proteomes" id="UP000683551"/>
    </source>
</evidence>
<gene>
    <name evidence="1" type="ORF">JZL65_06105</name>
</gene>
<keyword evidence="1" id="KW-0808">Transferase</keyword>